<feature type="region of interest" description="Disordered" evidence="2">
    <location>
        <begin position="316"/>
        <end position="344"/>
    </location>
</feature>
<feature type="compositionally biased region" description="Basic and acidic residues" evidence="2">
    <location>
        <begin position="193"/>
        <end position="209"/>
    </location>
</feature>
<name>A0A7S4A8X1_9STRA</name>
<feature type="region of interest" description="Disordered" evidence="2">
    <location>
        <begin position="256"/>
        <end position="283"/>
    </location>
</feature>
<evidence type="ECO:0000256" key="2">
    <source>
        <dbReference type="SAM" id="MobiDB-lite"/>
    </source>
</evidence>
<dbReference type="EMBL" id="HBIX01000097">
    <property type="protein sequence ID" value="CAE0707363.1"/>
    <property type="molecule type" value="Transcribed_RNA"/>
</dbReference>
<feature type="region of interest" description="Disordered" evidence="2">
    <location>
        <begin position="383"/>
        <end position="429"/>
    </location>
</feature>
<proteinExistence type="predicted"/>
<feature type="compositionally biased region" description="Basic and acidic residues" evidence="2">
    <location>
        <begin position="256"/>
        <end position="267"/>
    </location>
</feature>
<feature type="region of interest" description="Disordered" evidence="2">
    <location>
        <begin position="522"/>
        <end position="560"/>
    </location>
</feature>
<feature type="compositionally biased region" description="Low complexity" evidence="2">
    <location>
        <begin position="327"/>
        <end position="344"/>
    </location>
</feature>
<feature type="compositionally biased region" description="Low complexity" evidence="2">
    <location>
        <begin position="28"/>
        <end position="49"/>
    </location>
</feature>
<feature type="compositionally biased region" description="Basic residues" evidence="2">
    <location>
        <begin position="50"/>
        <end position="59"/>
    </location>
</feature>
<feature type="compositionally biased region" description="Polar residues" evidence="2">
    <location>
        <begin position="16"/>
        <end position="25"/>
    </location>
</feature>
<keyword evidence="1" id="KW-0175">Coiled coil</keyword>
<feature type="region of interest" description="Disordered" evidence="2">
    <location>
        <begin position="1"/>
        <end position="130"/>
    </location>
</feature>
<reference evidence="3" key="1">
    <citation type="submission" date="2021-01" db="EMBL/GenBank/DDBJ databases">
        <authorList>
            <person name="Corre E."/>
            <person name="Pelletier E."/>
            <person name="Niang G."/>
            <person name="Scheremetjew M."/>
            <person name="Finn R."/>
            <person name="Kale V."/>
            <person name="Holt S."/>
            <person name="Cochrane G."/>
            <person name="Meng A."/>
            <person name="Brown T."/>
            <person name="Cohen L."/>
        </authorList>
    </citation>
    <scope>NUCLEOTIDE SEQUENCE</scope>
    <source>
        <strain evidence="3">10249 10 AB</strain>
    </source>
</reference>
<feature type="compositionally biased region" description="Basic and acidic residues" evidence="2">
    <location>
        <begin position="416"/>
        <end position="429"/>
    </location>
</feature>
<feature type="coiled-coil region" evidence="1">
    <location>
        <begin position="429"/>
        <end position="470"/>
    </location>
</feature>
<gene>
    <name evidence="3" type="ORF">PAUS00366_LOCUS83</name>
</gene>
<evidence type="ECO:0000313" key="3">
    <source>
        <dbReference type="EMBL" id="CAE0707363.1"/>
    </source>
</evidence>
<feature type="compositionally biased region" description="Polar residues" evidence="2">
    <location>
        <begin position="93"/>
        <end position="104"/>
    </location>
</feature>
<evidence type="ECO:0000256" key="1">
    <source>
        <dbReference type="SAM" id="Coils"/>
    </source>
</evidence>
<feature type="compositionally biased region" description="Acidic residues" evidence="2">
    <location>
        <begin position="522"/>
        <end position="553"/>
    </location>
</feature>
<accession>A0A7S4A8X1</accession>
<feature type="region of interest" description="Disordered" evidence="2">
    <location>
        <begin position="181"/>
        <end position="215"/>
    </location>
</feature>
<protein>
    <submittedName>
        <fullName evidence="3">Uncharacterized protein</fullName>
    </submittedName>
</protein>
<dbReference type="AlphaFoldDB" id="A0A7S4A8X1"/>
<feature type="compositionally biased region" description="Basic and acidic residues" evidence="2">
    <location>
        <begin position="274"/>
        <end position="283"/>
    </location>
</feature>
<organism evidence="3">
    <name type="scientific">Pseudo-nitzschia australis</name>
    <dbReference type="NCBI Taxonomy" id="44445"/>
    <lineage>
        <taxon>Eukaryota</taxon>
        <taxon>Sar</taxon>
        <taxon>Stramenopiles</taxon>
        <taxon>Ochrophyta</taxon>
        <taxon>Bacillariophyta</taxon>
        <taxon>Bacillariophyceae</taxon>
        <taxon>Bacillariophycidae</taxon>
        <taxon>Bacillariales</taxon>
        <taxon>Bacillariaceae</taxon>
        <taxon>Pseudo-nitzschia</taxon>
    </lineage>
</organism>
<sequence length="560" mass="61620">MKIRLPLPLVNRSSKEVTGTVQSADDMSCSSDSSGRSSLSLRSFSLSPRTRTRLRSRSRSFKEDSANATAMNTKAKKLQSPSKKPPIMKRLQKSCNAILNNSNSHQRKSTGHQGQEKENAFPSSNSTNSSVDLSFDSTIYSLEDFAAPLPSSNLGVATKKAGSRIAKRNDLEQQVKVTKHVGFTGDNGPTEHNNVHAEYERSEEEDKKCSPTSVATANSLLPPLFDSDDEDEIVQFSSIDHDEEIIGVSVNIKTDLNDHQHEGESRGDGGGTALERKTKADDEIRYESKFVTNEKVVSNTDREVVANNCKSRVPGILAGGTPSRGTSSCSSSLSAGKSLSSDNSLENARSLVYESDEDNTGHGVAAGNSTMIPPKEVVAITSRPAPMPPLKKPKRIQNKQCDYPKRTTGSETEINDSSHDVGKNEDDEKKTAQELAMKLVRDLEEIREENERYVSKNRRLESKLQKIKVQQDENMIHRSRLVKACLYTSPVFILCGGLDAFLSTILLVWVLVEVDSYLDLSDEALDREDEEEDNSDDEDEDDSDSGDDLDDNSDNSSMSL</sequence>